<sequence length="133" mass="15174">MDTLRGSAYMSTLDMAAGYWQIEIDEKDRHKTAFVTKYGLFEHVRLPFGLCNSPATFSRVIQLVLKGLTWRECLAYLDDVIVLGHSFDDHLTYPDPEATFILDTDASDKTIGAELSQLQDGKERTISFFEVRF</sequence>
<evidence type="ECO:0000313" key="11">
    <source>
        <dbReference type="EMBL" id="VDI46659.1"/>
    </source>
</evidence>
<keyword evidence="8" id="KW-0695">RNA-directed DNA polymerase</keyword>
<keyword evidence="12" id="KW-1185">Reference proteome</keyword>
<dbReference type="CDD" id="cd01647">
    <property type="entry name" value="RT_LTR"/>
    <property type="match status" value="1"/>
</dbReference>
<keyword evidence="1" id="KW-0645">Protease</keyword>
<keyword evidence="6" id="KW-0255">Endonuclease</keyword>
<dbReference type="InterPro" id="IPR043128">
    <property type="entry name" value="Rev_trsase/Diguanyl_cyclase"/>
</dbReference>
<dbReference type="OrthoDB" id="116078at2759"/>
<evidence type="ECO:0000313" key="12">
    <source>
        <dbReference type="Proteomes" id="UP000596742"/>
    </source>
</evidence>
<keyword evidence="5" id="KW-0064">Aspartyl protease</keyword>
<dbReference type="Proteomes" id="UP000596742">
    <property type="component" value="Unassembled WGS sequence"/>
</dbReference>
<comment type="caution">
    <text evidence="11">The sequence shown here is derived from an EMBL/GenBank/DDBJ whole genome shotgun (WGS) entry which is preliminary data.</text>
</comment>
<evidence type="ECO:0000259" key="9">
    <source>
        <dbReference type="Pfam" id="PF00078"/>
    </source>
</evidence>
<evidence type="ECO:0000256" key="4">
    <source>
        <dbReference type="ARBA" id="ARBA00022722"/>
    </source>
</evidence>
<keyword evidence="4" id="KW-0540">Nuclease</keyword>
<feature type="domain" description="Reverse transcriptase" evidence="9">
    <location>
        <begin position="4"/>
        <end position="91"/>
    </location>
</feature>
<evidence type="ECO:0000256" key="3">
    <source>
        <dbReference type="ARBA" id="ARBA00022695"/>
    </source>
</evidence>
<evidence type="ECO:0000256" key="7">
    <source>
        <dbReference type="ARBA" id="ARBA00022801"/>
    </source>
</evidence>
<dbReference type="AlphaFoldDB" id="A0A8B6FC69"/>
<evidence type="ECO:0008006" key="13">
    <source>
        <dbReference type="Google" id="ProtNLM"/>
    </source>
</evidence>
<dbReference type="InterPro" id="IPR041373">
    <property type="entry name" value="RT_RNaseH"/>
</dbReference>
<keyword evidence="7" id="KW-0378">Hydrolase</keyword>
<keyword evidence="3" id="KW-0548">Nucleotidyltransferase</keyword>
<dbReference type="Pfam" id="PF00078">
    <property type="entry name" value="RVT_1"/>
    <property type="match status" value="1"/>
</dbReference>
<evidence type="ECO:0000256" key="6">
    <source>
        <dbReference type="ARBA" id="ARBA00022759"/>
    </source>
</evidence>
<dbReference type="PANTHER" id="PTHR33064">
    <property type="entry name" value="POL PROTEIN"/>
    <property type="match status" value="1"/>
</dbReference>
<dbReference type="InterPro" id="IPR043502">
    <property type="entry name" value="DNA/RNA_pol_sf"/>
</dbReference>
<accession>A0A8B6FC69</accession>
<dbReference type="InterPro" id="IPR000477">
    <property type="entry name" value="RT_dom"/>
</dbReference>
<proteinExistence type="predicted"/>
<reference evidence="11" key="1">
    <citation type="submission" date="2018-11" db="EMBL/GenBank/DDBJ databases">
        <authorList>
            <person name="Alioto T."/>
            <person name="Alioto T."/>
        </authorList>
    </citation>
    <scope>NUCLEOTIDE SEQUENCE</scope>
</reference>
<dbReference type="EMBL" id="UYJE01006528">
    <property type="protein sequence ID" value="VDI46659.1"/>
    <property type="molecule type" value="Genomic_DNA"/>
</dbReference>
<dbReference type="InterPro" id="IPR051320">
    <property type="entry name" value="Viral_Replic_Matur_Polypro"/>
</dbReference>
<dbReference type="PANTHER" id="PTHR33064:SF37">
    <property type="entry name" value="RIBONUCLEASE H"/>
    <property type="match status" value="1"/>
</dbReference>
<dbReference type="Gene3D" id="3.30.70.270">
    <property type="match status" value="1"/>
</dbReference>
<keyword evidence="2" id="KW-0808">Transferase</keyword>
<evidence type="ECO:0000256" key="5">
    <source>
        <dbReference type="ARBA" id="ARBA00022750"/>
    </source>
</evidence>
<dbReference type="SUPFAM" id="SSF56672">
    <property type="entry name" value="DNA/RNA polymerases"/>
    <property type="match status" value="1"/>
</dbReference>
<evidence type="ECO:0000256" key="2">
    <source>
        <dbReference type="ARBA" id="ARBA00022679"/>
    </source>
</evidence>
<evidence type="ECO:0000256" key="8">
    <source>
        <dbReference type="ARBA" id="ARBA00022918"/>
    </source>
</evidence>
<protein>
    <recommendedName>
        <fullName evidence="13">Reverse transcriptase domain-containing protein</fullName>
    </recommendedName>
</protein>
<dbReference type="Pfam" id="PF17917">
    <property type="entry name" value="RT_RNaseH"/>
    <property type="match status" value="1"/>
</dbReference>
<gene>
    <name evidence="11" type="ORF">MGAL_10B089860</name>
</gene>
<organism evidence="11 12">
    <name type="scientific">Mytilus galloprovincialis</name>
    <name type="common">Mediterranean mussel</name>
    <dbReference type="NCBI Taxonomy" id="29158"/>
    <lineage>
        <taxon>Eukaryota</taxon>
        <taxon>Metazoa</taxon>
        <taxon>Spiralia</taxon>
        <taxon>Lophotrochozoa</taxon>
        <taxon>Mollusca</taxon>
        <taxon>Bivalvia</taxon>
        <taxon>Autobranchia</taxon>
        <taxon>Pteriomorphia</taxon>
        <taxon>Mytilida</taxon>
        <taxon>Mytiloidea</taxon>
        <taxon>Mytilidae</taxon>
        <taxon>Mytilinae</taxon>
        <taxon>Mytilus</taxon>
    </lineage>
</organism>
<evidence type="ECO:0000259" key="10">
    <source>
        <dbReference type="Pfam" id="PF17917"/>
    </source>
</evidence>
<name>A0A8B6FC69_MYTGA</name>
<feature type="domain" description="Reverse transcriptase RNase H-like" evidence="10">
    <location>
        <begin position="95"/>
        <end position="129"/>
    </location>
</feature>
<evidence type="ECO:0000256" key="1">
    <source>
        <dbReference type="ARBA" id="ARBA00022670"/>
    </source>
</evidence>